<evidence type="ECO:0000256" key="4">
    <source>
        <dbReference type="ARBA" id="ARBA00022519"/>
    </source>
</evidence>
<keyword evidence="5 9" id="KW-0812">Transmembrane</keyword>
<protein>
    <submittedName>
        <fullName evidence="10">Putative inner membrane protein</fullName>
    </submittedName>
</protein>
<evidence type="ECO:0000256" key="5">
    <source>
        <dbReference type="ARBA" id="ARBA00022692"/>
    </source>
</evidence>
<feature type="transmembrane region" description="Helical" evidence="9">
    <location>
        <begin position="121"/>
        <end position="140"/>
    </location>
</feature>
<evidence type="ECO:0000256" key="8">
    <source>
        <dbReference type="ARBA" id="ARBA00035655"/>
    </source>
</evidence>
<comment type="caution">
    <text evidence="10">The sequence shown here is derived from an EMBL/GenBank/DDBJ whole genome shotgun (WGS) entry which is preliminary data.</text>
</comment>
<evidence type="ECO:0000256" key="7">
    <source>
        <dbReference type="ARBA" id="ARBA00023136"/>
    </source>
</evidence>
<feature type="transmembrane region" description="Helical" evidence="9">
    <location>
        <begin position="89"/>
        <end position="109"/>
    </location>
</feature>
<keyword evidence="3" id="KW-1003">Cell membrane</keyword>
<evidence type="ECO:0000256" key="3">
    <source>
        <dbReference type="ARBA" id="ARBA00022475"/>
    </source>
</evidence>
<keyword evidence="4" id="KW-0997">Cell inner membrane</keyword>
<evidence type="ECO:0000256" key="6">
    <source>
        <dbReference type="ARBA" id="ARBA00022989"/>
    </source>
</evidence>
<dbReference type="PANTHER" id="PTHR30574:SF1">
    <property type="entry name" value="SULPHUR TRANSPORT DOMAIN-CONTAINING PROTEIN"/>
    <property type="match status" value="1"/>
</dbReference>
<dbReference type="Pfam" id="PF04143">
    <property type="entry name" value="Sulf_transp"/>
    <property type="match status" value="1"/>
</dbReference>
<comment type="subcellular location">
    <subcellularLocation>
        <location evidence="1">Cell inner membrane</location>
        <topology evidence="1">Multi-pass membrane protein</topology>
    </subcellularLocation>
</comment>
<proteinExistence type="inferred from homology"/>
<evidence type="ECO:0000313" key="11">
    <source>
        <dbReference type="Proteomes" id="UP000182811"/>
    </source>
</evidence>
<accession>A0A1J5NXZ5</accession>
<evidence type="ECO:0000256" key="9">
    <source>
        <dbReference type="SAM" id="Phobius"/>
    </source>
</evidence>
<dbReference type="AlphaFoldDB" id="A0A1J5NXZ5"/>
<gene>
    <name evidence="10" type="ORF">MOTE_05710</name>
</gene>
<keyword evidence="6 9" id="KW-1133">Transmembrane helix</keyword>
<keyword evidence="7 9" id="KW-0472">Membrane</keyword>
<comment type="similarity">
    <text evidence="8">Belongs to the TsuA/YedE (TC 9.B.102) family.</text>
</comment>
<organism evidence="10 11">
    <name type="scientific">Neomoorella thermoacetica</name>
    <name type="common">Clostridium thermoaceticum</name>
    <dbReference type="NCBI Taxonomy" id="1525"/>
    <lineage>
        <taxon>Bacteria</taxon>
        <taxon>Bacillati</taxon>
        <taxon>Bacillota</taxon>
        <taxon>Clostridia</taxon>
        <taxon>Neomoorellales</taxon>
        <taxon>Neomoorellaceae</taxon>
        <taxon>Neomoorella</taxon>
    </lineage>
</organism>
<dbReference type="GO" id="GO:0005886">
    <property type="term" value="C:plasma membrane"/>
    <property type="evidence" value="ECO:0007669"/>
    <property type="project" value="UniProtKB-SubCell"/>
</dbReference>
<name>A0A1J5NXZ5_NEOTH</name>
<dbReference type="PANTHER" id="PTHR30574">
    <property type="entry name" value="INNER MEMBRANE PROTEIN YEDE"/>
    <property type="match status" value="1"/>
</dbReference>
<dbReference type="Proteomes" id="UP000182811">
    <property type="component" value="Unassembled WGS sequence"/>
</dbReference>
<reference evidence="10 11" key="1">
    <citation type="submission" date="2016-08" db="EMBL/GenBank/DDBJ databases">
        <title>Genome-based comparison of Moorella thermoacetic strains.</title>
        <authorList>
            <person name="Poehlein A."/>
            <person name="Bengelsdorf F.R."/>
            <person name="Esser C."/>
            <person name="Duerre P."/>
            <person name="Daniel R."/>
        </authorList>
    </citation>
    <scope>NUCLEOTIDE SEQUENCE [LARGE SCALE GENOMIC DNA]</scope>
    <source>
        <strain evidence="10 11">DSM 21394</strain>
    </source>
</reference>
<evidence type="ECO:0000313" key="10">
    <source>
        <dbReference type="EMBL" id="OIQ60607.1"/>
    </source>
</evidence>
<dbReference type="InterPro" id="IPR007272">
    <property type="entry name" value="Sulf_transp_TsuA/YedE"/>
</dbReference>
<keyword evidence="2" id="KW-0813">Transport</keyword>
<dbReference type="EMBL" id="MDDC01000004">
    <property type="protein sequence ID" value="OIQ60607.1"/>
    <property type="molecule type" value="Genomic_DNA"/>
</dbReference>
<evidence type="ECO:0000256" key="1">
    <source>
        <dbReference type="ARBA" id="ARBA00004429"/>
    </source>
</evidence>
<sequence>MSRYQEEAQKLKNALLKDPFPYWLGAIFLGVLNIAHFVTFGSPWGITTAFANWGAWIGKALLGLHPEQWPFYQSPANAKMLADGFLNDGGSILDVGIILGALLATLLASQFRIKKIKNYKQVIGAVAGGLLMGYGARIAYG</sequence>
<feature type="transmembrane region" description="Helical" evidence="9">
    <location>
        <begin position="20"/>
        <end position="38"/>
    </location>
</feature>
<evidence type="ECO:0000256" key="2">
    <source>
        <dbReference type="ARBA" id="ARBA00022448"/>
    </source>
</evidence>